<dbReference type="InterPro" id="IPR057163">
    <property type="entry name" value="DUF7841"/>
</dbReference>
<evidence type="ECO:0000259" key="1">
    <source>
        <dbReference type="Pfam" id="PF25223"/>
    </source>
</evidence>
<dbReference type="Pfam" id="PF25223">
    <property type="entry name" value="DUF7841"/>
    <property type="match status" value="1"/>
</dbReference>
<dbReference type="EMBL" id="BK016203">
    <property type="protein sequence ID" value="DAG02100.1"/>
    <property type="molecule type" value="Genomic_DNA"/>
</dbReference>
<feature type="domain" description="DUF7841" evidence="1">
    <location>
        <begin position="66"/>
        <end position="153"/>
    </location>
</feature>
<evidence type="ECO:0000313" key="2">
    <source>
        <dbReference type="EMBL" id="DAG02100.1"/>
    </source>
</evidence>
<sequence>MPTSWLPGRVDMSKYRELVRKAMDKGFSEESWAIMDDFIDMLCKKYPELYDHIIDELECLAYRIPKDEAEDIVRRMSPRGQYWSFNQTKEFVQGHGVTDNWVNWYLVLNMVYNDYYDTAKVFGLQNDAEFYFNLAKDFIEDPDAKPLKVEKYFLA</sequence>
<reference evidence="2" key="1">
    <citation type="journal article" date="2021" name="Proc. Natl. Acad. Sci. U.S.A.">
        <title>A Catalog of Tens of Thousands of Viruses from Human Metagenomes Reveals Hidden Associations with Chronic Diseases.</title>
        <authorList>
            <person name="Tisza M.J."/>
            <person name="Buck C.B."/>
        </authorList>
    </citation>
    <scope>NUCLEOTIDE SEQUENCE</scope>
    <source>
        <strain evidence="2">Ct4uh47</strain>
    </source>
</reference>
<accession>A0A8S5V5W1</accession>
<organism evidence="2">
    <name type="scientific">Myoviridae sp. ct4uh47</name>
    <dbReference type="NCBI Taxonomy" id="2825032"/>
    <lineage>
        <taxon>Viruses</taxon>
        <taxon>Duplodnaviria</taxon>
        <taxon>Heunggongvirae</taxon>
        <taxon>Uroviricota</taxon>
        <taxon>Caudoviricetes</taxon>
    </lineage>
</organism>
<proteinExistence type="predicted"/>
<protein>
    <recommendedName>
        <fullName evidence="1">DUF7841 domain-containing protein</fullName>
    </recommendedName>
</protein>
<name>A0A8S5V5W1_9CAUD</name>